<dbReference type="AlphaFoldDB" id="A0A3D8HCG0"/>
<gene>
    <name evidence="3" type="ORF">DWU89_13210</name>
    <name evidence="2" type="ORF">H8784_12875</name>
</gene>
<dbReference type="Pfam" id="PF16427">
    <property type="entry name" value="DUF5024"/>
    <property type="match status" value="1"/>
</dbReference>
<organism evidence="3 4">
    <name type="scientific">Parabacteroides acidifaciens</name>
    <dbReference type="NCBI Taxonomy" id="2290935"/>
    <lineage>
        <taxon>Bacteria</taxon>
        <taxon>Pseudomonadati</taxon>
        <taxon>Bacteroidota</taxon>
        <taxon>Bacteroidia</taxon>
        <taxon>Bacteroidales</taxon>
        <taxon>Tannerellaceae</taxon>
        <taxon>Parabacteroides</taxon>
    </lineage>
</organism>
<dbReference type="Proteomes" id="UP000256321">
    <property type="component" value="Unassembled WGS sequence"/>
</dbReference>
<keyword evidence="5" id="KW-1185">Reference proteome</keyword>
<dbReference type="EMBL" id="QREV01000032">
    <property type="protein sequence ID" value="RDU48675.1"/>
    <property type="molecule type" value="Genomic_DNA"/>
</dbReference>
<comment type="caution">
    <text evidence="3">The sequence shown here is derived from an EMBL/GenBank/DDBJ whole genome shotgun (WGS) entry which is preliminary data.</text>
</comment>
<dbReference type="Proteomes" id="UP000629596">
    <property type="component" value="Unassembled WGS sequence"/>
</dbReference>
<sequence>MKTRNLILTAVLLIAGSWAGDLLAQTNLNALMKKCESKDKVNVEVIYDKDRKTKKPVKEVITITFSTKDNPKLLDEFINAFQKDKEAAYKVIESKQNGRVLPSFYRFSSGTSDISYSLDDLNLKPGYKDNEYLLRNGNIRVTKIERFEFKEESEWG</sequence>
<evidence type="ECO:0000313" key="3">
    <source>
        <dbReference type="EMBL" id="RDU48675.1"/>
    </source>
</evidence>
<protein>
    <submittedName>
        <fullName evidence="3">DUF5024 domain-containing protein</fullName>
    </submittedName>
</protein>
<reference evidence="3 4" key="1">
    <citation type="submission" date="2018-07" db="EMBL/GenBank/DDBJ databases">
        <title>Parabacteroides acidifaciens nov. sp., isolated from human feces.</title>
        <authorList>
            <person name="Wang Y.J."/>
        </authorList>
    </citation>
    <scope>NUCLEOTIDE SEQUENCE [LARGE SCALE GENOMIC DNA]</scope>
    <source>
        <strain evidence="3 4">426-9</strain>
    </source>
</reference>
<evidence type="ECO:0000313" key="5">
    <source>
        <dbReference type="Proteomes" id="UP000629596"/>
    </source>
</evidence>
<evidence type="ECO:0000313" key="2">
    <source>
        <dbReference type="EMBL" id="MBC8602605.1"/>
    </source>
</evidence>
<name>A0A3D8HCG0_9BACT</name>
<evidence type="ECO:0000313" key="4">
    <source>
        <dbReference type="Proteomes" id="UP000256321"/>
    </source>
</evidence>
<dbReference type="RefSeq" id="WP_115500097.1">
    <property type="nucleotide sequence ID" value="NZ_JACRTI010000032.1"/>
</dbReference>
<proteinExistence type="predicted"/>
<dbReference type="EMBL" id="JACRTI010000032">
    <property type="protein sequence ID" value="MBC8602605.1"/>
    <property type="molecule type" value="Genomic_DNA"/>
</dbReference>
<reference evidence="2 5" key="2">
    <citation type="submission" date="2020-08" db="EMBL/GenBank/DDBJ databases">
        <title>Genome public.</title>
        <authorList>
            <person name="Liu C."/>
            <person name="Sun Q."/>
        </authorList>
    </citation>
    <scope>NUCLEOTIDE SEQUENCE [LARGE SCALE GENOMIC DNA]</scope>
    <source>
        <strain evidence="2 5">426_9</strain>
    </source>
</reference>
<accession>A0A3D8HCG0</accession>
<feature type="chain" id="PRO_5017829720" evidence="1">
    <location>
        <begin position="25"/>
        <end position="156"/>
    </location>
</feature>
<feature type="signal peptide" evidence="1">
    <location>
        <begin position="1"/>
        <end position="24"/>
    </location>
</feature>
<keyword evidence="1" id="KW-0732">Signal</keyword>
<evidence type="ECO:0000256" key="1">
    <source>
        <dbReference type="SAM" id="SignalP"/>
    </source>
</evidence>
<dbReference type="InterPro" id="IPR032205">
    <property type="entry name" value="DUF5024"/>
</dbReference>